<dbReference type="PANTHER" id="PTHR42771:SF4">
    <property type="entry name" value="IRON(3+)-HYDROXAMATE IMPORT ATP-BINDING PROTEIN FHUC"/>
    <property type="match status" value="1"/>
</dbReference>
<name>A0A1M6H9K2_9FIRM</name>
<dbReference type="SUPFAM" id="SSF52540">
    <property type="entry name" value="P-loop containing nucleoside triphosphate hydrolases"/>
    <property type="match status" value="1"/>
</dbReference>
<dbReference type="CDD" id="cd03214">
    <property type="entry name" value="ABC_Iron-Siderophores_B12_Hemin"/>
    <property type="match status" value="1"/>
</dbReference>
<keyword evidence="12" id="KW-1185">Reference proteome</keyword>
<dbReference type="SMART" id="SM00382">
    <property type="entry name" value="AAA"/>
    <property type="match status" value="1"/>
</dbReference>
<evidence type="ECO:0000313" key="11">
    <source>
        <dbReference type="EMBL" id="SHJ18908.1"/>
    </source>
</evidence>
<keyword evidence="2" id="KW-0813">Transport</keyword>
<keyword evidence="3" id="KW-1003">Cell membrane</keyword>
<comment type="subcellular location">
    <subcellularLocation>
        <location evidence="1">Cell membrane</location>
        <topology evidence="1">Peripheral membrane protein</topology>
    </subcellularLocation>
</comment>
<evidence type="ECO:0000256" key="7">
    <source>
        <dbReference type="ARBA" id="ARBA00023004"/>
    </source>
</evidence>
<dbReference type="STRING" id="1122184.SAMN02745176_02714"/>
<evidence type="ECO:0000313" key="12">
    <source>
        <dbReference type="Proteomes" id="UP000184442"/>
    </source>
</evidence>
<dbReference type="GO" id="GO:0005524">
    <property type="term" value="F:ATP binding"/>
    <property type="evidence" value="ECO:0007669"/>
    <property type="project" value="UniProtKB-KW"/>
</dbReference>
<dbReference type="InterPro" id="IPR003439">
    <property type="entry name" value="ABC_transporter-like_ATP-bd"/>
</dbReference>
<reference evidence="11 12" key="1">
    <citation type="submission" date="2016-11" db="EMBL/GenBank/DDBJ databases">
        <authorList>
            <person name="Jaros S."/>
            <person name="Januszkiewicz K."/>
            <person name="Wedrychowicz H."/>
        </authorList>
    </citation>
    <scope>NUCLEOTIDE SEQUENCE [LARGE SCALE GENOMIC DNA]</scope>
    <source>
        <strain evidence="11 12">DSM 19022</strain>
    </source>
</reference>
<dbReference type="OrthoDB" id="9799337at2"/>
<keyword evidence="7" id="KW-0408">Iron</keyword>
<evidence type="ECO:0000256" key="2">
    <source>
        <dbReference type="ARBA" id="ARBA00022448"/>
    </source>
</evidence>
<dbReference type="PROSITE" id="PS50893">
    <property type="entry name" value="ABC_TRANSPORTER_2"/>
    <property type="match status" value="1"/>
</dbReference>
<keyword evidence="6 11" id="KW-0067">ATP-binding</keyword>
<dbReference type="InterPro" id="IPR017871">
    <property type="entry name" value="ABC_transporter-like_CS"/>
</dbReference>
<evidence type="ECO:0000256" key="5">
    <source>
        <dbReference type="ARBA" id="ARBA00022741"/>
    </source>
</evidence>
<keyword evidence="8" id="KW-0406">Ion transport</keyword>
<dbReference type="GO" id="GO:0005886">
    <property type="term" value="C:plasma membrane"/>
    <property type="evidence" value="ECO:0007669"/>
    <property type="project" value="UniProtKB-SubCell"/>
</dbReference>
<dbReference type="InterPro" id="IPR027417">
    <property type="entry name" value="P-loop_NTPase"/>
</dbReference>
<keyword evidence="9" id="KW-0472">Membrane</keyword>
<evidence type="ECO:0000256" key="6">
    <source>
        <dbReference type="ARBA" id="ARBA00022840"/>
    </source>
</evidence>
<feature type="domain" description="ABC transporter" evidence="10">
    <location>
        <begin position="3"/>
        <end position="239"/>
    </location>
</feature>
<gene>
    <name evidence="11" type="ORF">SAMN02745176_02714</name>
</gene>
<dbReference type="GO" id="GO:0006826">
    <property type="term" value="P:iron ion transport"/>
    <property type="evidence" value="ECO:0007669"/>
    <property type="project" value="UniProtKB-KW"/>
</dbReference>
<evidence type="ECO:0000256" key="4">
    <source>
        <dbReference type="ARBA" id="ARBA00022496"/>
    </source>
</evidence>
<dbReference type="EMBL" id="FQZS01000019">
    <property type="protein sequence ID" value="SHJ18908.1"/>
    <property type="molecule type" value="Genomic_DNA"/>
</dbReference>
<keyword evidence="4" id="KW-0410">Iron transport</keyword>
<evidence type="ECO:0000256" key="8">
    <source>
        <dbReference type="ARBA" id="ARBA00023065"/>
    </source>
</evidence>
<proteinExistence type="predicted"/>
<evidence type="ECO:0000256" key="3">
    <source>
        <dbReference type="ARBA" id="ARBA00022475"/>
    </source>
</evidence>
<dbReference type="Gene3D" id="3.40.50.300">
    <property type="entry name" value="P-loop containing nucleotide triphosphate hydrolases"/>
    <property type="match status" value="1"/>
</dbReference>
<dbReference type="Pfam" id="PF00005">
    <property type="entry name" value="ABC_tran"/>
    <property type="match status" value="1"/>
</dbReference>
<dbReference type="PANTHER" id="PTHR42771">
    <property type="entry name" value="IRON(3+)-HYDROXAMATE IMPORT ATP-BINDING PROTEIN FHUC"/>
    <property type="match status" value="1"/>
</dbReference>
<dbReference type="InterPro" id="IPR051535">
    <property type="entry name" value="Siderophore_ABC-ATPase"/>
</dbReference>
<keyword evidence="5" id="KW-0547">Nucleotide-binding</keyword>
<sequence>MYFGFKDISINYGKREIIKDVTIEFPKGKTTTIIGPNGSGKTSLLKVISRAVTPVRGEVVFNGKPLKQYKLKELAKKIAYLPQVHNSPSDIDVRTLVSYGRYPYKQFGRGLTRYDNDIIDNTIEITGLKNLQNRLVETLSGGERQRAWIAMTICQQPEVLVLDEPITYLDIGFQLEVMELIKKLGEEMQLTIIMVLHDINFASRYSHYLLSIKDKGVYSYGDPRKIITSGKLEDIFGIQSQIFEDEKNNCPFIIPEKKRSKWLTLGN</sequence>
<dbReference type="RefSeq" id="WP_073026710.1">
    <property type="nucleotide sequence ID" value="NZ_FQZS01000019.1"/>
</dbReference>
<dbReference type="Proteomes" id="UP000184442">
    <property type="component" value="Unassembled WGS sequence"/>
</dbReference>
<dbReference type="PROSITE" id="PS00211">
    <property type="entry name" value="ABC_TRANSPORTER_1"/>
    <property type="match status" value="1"/>
</dbReference>
<dbReference type="AlphaFoldDB" id="A0A1M6H9K2"/>
<protein>
    <submittedName>
        <fullName evidence="11">Iron complex transport system ATP-binding protein</fullName>
    </submittedName>
</protein>
<evidence type="ECO:0000256" key="1">
    <source>
        <dbReference type="ARBA" id="ARBA00004202"/>
    </source>
</evidence>
<organism evidence="11 12">
    <name type="scientific">Lutispora thermophila DSM 19022</name>
    <dbReference type="NCBI Taxonomy" id="1122184"/>
    <lineage>
        <taxon>Bacteria</taxon>
        <taxon>Bacillati</taxon>
        <taxon>Bacillota</taxon>
        <taxon>Clostridia</taxon>
        <taxon>Lutisporales</taxon>
        <taxon>Lutisporaceae</taxon>
        <taxon>Lutispora</taxon>
    </lineage>
</organism>
<dbReference type="GO" id="GO:0016887">
    <property type="term" value="F:ATP hydrolysis activity"/>
    <property type="evidence" value="ECO:0007669"/>
    <property type="project" value="InterPro"/>
</dbReference>
<evidence type="ECO:0000259" key="10">
    <source>
        <dbReference type="PROSITE" id="PS50893"/>
    </source>
</evidence>
<dbReference type="InterPro" id="IPR003593">
    <property type="entry name" value="AAA+_ATPase"/>
</dbReference>
<evidence type="ECO:0000256" key="9">
    <source>
        <dbReference type="ARBA" id="ARBA00023136"/>
    </source>
</evidence>
<accession>A0A1M6H9K2</accession>
<dbReference type="FunFam" id="3.40.50.300:FF:000134">
    <property type="entry name" value="Iron-enterobactin ABC transporter ATP-binding protein"/>
    <property type="match status" value="1"/>
</dbReference>